<feature type="region of interest" description="Disordered" evidence="1">
    <location>
        <begin position="1"/>
        <end position="22"/>
    </location>
</feature>
<sequence>MYDITEVDTRPSPGTTQAPLPLPLSLSLSVPSAPPLLLAGIDEEEWGEPHVVRGID</sequence>
<gene>
    <name evidence="2" type="ORF">AB5J58_48230</name>
</gene>
<evidence type="ECO:0000313" key="2">
    <source>
        <dbReference type="EMBL" id="XDQ07495.1"/>
    </source>
</evidence>
<dbReference type="RefSeq" id="WP_369192276.1">
    <property type="nucleotide sequence ID" value="NZ_CP163431.1"/>
</dbReference>
<organism evidence="2">
    <name type="scientific">Streptomyces sp. R08</name>
    <dbReference type="NCBI Taxonomy" id="3238624"/>
    <lineage>
        <taxon>Bacteria</taxon>
        <taxon>Bacillati</taxon>
        <taxon>Actinomycetota</taxon>
        <taxon>Actinomycetes</taxon>
        <taxon>Kitasatosporales</taxon>
        <taxon>Streptomycetaceae</taxon>
        <taxon>Streptomyces</taxon>
    </lineage>
</organism>
<dbReference type="EMBL" id="CP163431">
    <property type="protein sequence ID" value="XDQ07495.1"/>
    <property type="molecule type" value="Genomic_DNA"/>
</dbReference>
<accession>A0AB39MM96</accession>
<dbReference type="AlphaFoldDB" id="A0AB39MM96"/>
<reference evidence="2" key="1">
    <citation type="submission" date="2024-07" db="EMBL/GenBank/DDBJ databases">
        <authorList>
            <person name="Yu S.T."/>
        </authorList>
    </citation>
    <scope>NUCLEOTIDE SEQUENCE</scope>
    <source>
        <strain evidence="2">R08</strain>
    </source>
</reference>
<evidence type="ECO:0000256" key="1">
    <source>
        <dbReference type="SAM" id="MobiDB-lite"/>
    </source>
</evidence>
<name>A0AB39MM96_9ACTN</name>
<protein>
    <submittedName>
        <fullName evidence="2">Surface protein</fullName>
    </submittedName>
</protein>
<proteinExistence type="predicted"/>